<name>A0ABQ7GPS1_DUNSA</name>
<sequence length="322" mass="36433">MSSAAELQRRSLLKQLADRNAQQQQQQQQQTRHHRVLLPPDGETPSISNQLPTTISSLQGVEKDLEHFQNHDIIKGILDHGRHVSDFAHGIEEELQQTERESVQIQSQLMSIKLVSRRTLEQHLGSFIEHLTVPESMVATILDGQPKCRQENVQVCVLARSSSVVCSEDWGLFMQVRDFMLHKVLMLRRPKTNIQIIQQTSLLKNKKFLHFLKQHGHDLYKEGDMLGTTTEHGSTASSVLSLITSGATGRGATGSRPTTEHVFALGNRVEVLEQLDAPAVVPHMADAQGRRFLYQAIFRWVPDAQDRYSLHDAIFRHQVLDA</sequence>
<proteinExistence type="predicted"/>
<evidence type="ECO:0000313" key="3">
    <source>
        <dbReference type="EMBL" id="KAF5836606.1"/>
    </source>
</evidence>
<protein>
    <recommendedName>
        <fullName evidence="2">Vps52 coiled-coil domain-containing protein</fullName>
    </recommendedName>
</protein>
<dbReference type="InterPro" id="IPR007258">
    <property type="entry name" value="Vps52"/>
</dbReference>
<dbReference type="Proteomes" id="UP000815325">
    <property type="component" value="Unassembled WGS sequence"/>
</dbReference>
<evidence type="ECO:0000259" key="2">
    <source>
        <dbReference type="Pfam" id="PF04129"/>
    </source>
</evidence>
<dbReference type="PANTHER" id="PTHR14190">
    <property type="entry name" value="SUPPRESSOR OF ACTIN MUTATIONS 2/VACUOLAR PROTEIN SORTING 52"/>
    <property type="match status" value="1"/>
</dbReference>
<feature type="region of interest" description="Disordered" evidence="1">
    <location>
        <begin position="17"/>
        <end position="51"/>
    </location>
</feature>
<dbReference type="EMBL" id="MU069652">
    <property type="protein sequence ID" value="KAF5836606.1"/>
    <property type="molecule type" value="Genomic_DNA"/>
</dbReference>
<dbReference type="Pfam" id="PF04129">
    <property type="entry name" value="Vps52_CC"/>
    <property type="match status" value="2"/>
</dbReference>
<organism evidence="3 4">
    <name type="scientific">Dunaliella salina</name>
    <name type="common">Green alga</name>
    <name type="synonym">Protococcus salinus</name>
    <dbReference type="NCBI Taxonomy" id="3046"/>
    <lineage>
        <taxon>Eukaryota</taxon>
        <taxon>Viridiplantae</taxon>
        <taxon>Chlorophyta</taxon>
        <taxon>core chlorophytes</taxon>
        <taxon>Chlorophyceae</taxon>
        <taxon>CS clade</taxon>
        <taxon>Chlamydomonadales</taxon>
        <taxon>Dunaliellaceae</taxon>
        <taxon>Dunaliella</taxon>
    </lineage>
</organism>
<feature type="domain" description="Vps52 coiled-coil" evidence="2">
    <location>
        <begin position="175"/>
        <end position="212"/>
    </location>
</feature>
<reference evidence="3" key="1">
    <citation type="submission" date="2017-08" db="EMBL/GenBank/DDBJ databases">
        <authorList>
            <person name="Polle J.E."/>
            <person name="Barry K."/>
            <person name="Cushman J."/>
            <person name="Schmutz J."/>
            <person name="Tran D."/>
            <person name="Hathwaick L.T."/>
            <person name="Yim W.C."/>
            <person name="Jenkins J."/>
            <person name="Mckie-Krisberg Z.M."/>
            <person name="Prochnik S."/>
            <person name="Lindquist E."/>
            <person name="Dockter R.B."/>
            <person name="Adam C."/>
            <person name="Molina H."/>
            <person name="Bunkerborg J."/>
            <person name="Jin E."/>
            <person name="Buchheim M."/>
            <person name="Magnuson J."/>
        </authorList>
    </citation>
    <scope>NUCLEOTIDE SEQUENCE</scope>
    <source>
        <strain evidence="3">CCAP 19/18</strain>
    </source>
</reference>
<keyword evidence="4" id="KW-1185">Reference proteome</keyword>
<accession>A0ABQ7GPS1</accession>
<dbReference type="PANTHER" id="PTHR14190:SF7">
    <property type="entry name" value="VACUOLAR PROTEIN SORTING-ASSOCIATED PROTEIN 52 HOMOLOG"/>
    <property type="match status" value="1"/>
</dbReference>
<feature type="domain" description="Vps52 coiled-coil" evidence="2">
    <location>
        <begin position="98"/>
        <end position="146"/>
    </location>
</feature>
<evidence type="ECO:0000313" key="4">
    <source>
        <dbReference type="Proteomes" id="UP000815325"/>
    </source>
</evidence>
<dbReference type="InterPro" id="IPR048319">
    <property type="entry name" value="Vps52_CC"/>
</dbReference>
<evidence type="ECO:0000256" key="1">
    <source>
        <dbReference type="SAM" id="MobiDB-lite"/>
    </source>
</evidence>
<comment type="caution">
    <text evidence="3">The sequence shown here is derived from an EMBL/GenBank/DDBJ whole genome shotgun (WGS) entry which is preliminary data.</text>
</comment>
<gene>
    <name evidence="3" type="ORF">DUNSADRAFT_5680</name>
</gene>